<proteinExistence type="predicted"/>
<dbReference type="InterPro" id="IPR000644">
    <property type="entry name" value="CBS_dom"/>
</dbReference>
<comment type="caution">
    <text evidence="4">The sequence shown here is derived from an EMBL/GenBank/DDBJ whole genome shotgun (WGS) entry which is preliminary data.</text>
</comment>
<evidence type="ECO:0000256" key="2">
    <source>
        <dbReference type="PROSITE-ProRule" id="PRU00703"/>
    </source>
</evidence>
<evidence type="ECO:0000256" key="1">
    <source>
        <dbReference type="ARBA" id="ARBA00023122"/>
    </source>
</evidence>
<gene>
    <name evidence="4" type="ORF">ACERLL_15835</name>
</gene>
<dbReference type="PROSITE" id="PS51371">
    <property type="entry name" value="CBS"/>
    <property type="match status" value="2"/>
</dbReference>
<evidence type="ECO:0000313" key="5">
    <source>
        <dbReference type="Proteomes" id="UP001575181"/>
    </source>
</evidence>
<name>A0ABV4U0D3_9GAMM</name>
<feature type="domain" description="CBS" evidence="3">
    <location>
        <begin position="98"/>
        <end position="152"/>
    </location>
</feature>
<feature type="domain" description="CBS" evidence="3">
    <location>
        <begin position="8"/>
        <end position="65"/>
    </location>
</feature>
<reference evidence="4 5" key="1">
    <citation type="submission" date="2024-08" db="EMBL/GenBank/DDBJ databases">
        <title>Whole-genome sequencing of halo(alkali)philic microorganisms from hypersaline lakes.</title>
        <authorList>
            <person name="Sorokin D.Y."/>
            <person name="Merkel A.Y."/>
            <person name="Messina E."/>
            <person name="Yakimov M."/>
        </authorList>
    </citation>
    <scope>NUCLEOTIDE SEQUENCE [LARGE SCALE GENOMIC DNA]</scope>
    <source>
        <strain evidence="4 5">Cl-TMA</strain>
    </source>
</reference>
<dbReference type="PANTHER" id="PTHR43080:SF2">
    <property type="entry name" value="CBS DOMAIN-CONTAINING PROTEIN"/>
    <property type="match status" value="1"/>
</dbReference>
<sequence length="152" mass="16611">MPKASEIMTPDPVTVTEATGVQEVAEVLLESHHHGVPVVDEENRLVGLVTDSDLVDSNKRIHLPTMITILDTMIPISGFKQYEEDLRKATATTAGDLCTRNVDYVSPEADLSAVATLLSEHHIHIVPVLDQDQKLLGIITNTDIIRALGRRG</sequence>
<evidence type="ECO:0000313" key="4">
    <source>
        <dbReference type="EMBL" id="MFA9462285.1"/>
    </source>
</evidence>
<dbReference type="Gene3D" id="3.10.580.10">
    <property type="entry name" value="CBS-domain"/>
    <property type="match status" value="1"/>
</dbReference>
<keyword evidence="5" id="KW-1185">Reference proteome</keyword>
<dbReference type="SUPFAM" id="SSF54631">
    <property type="entry name" value="CBS-domain pair"/>
    <property type="match status" value="1"/>
</dbReference>
<dbReference type="InterPro" id="IPR051257">
    <property type="entry name" value="Diverse_CBS-Domain"/>
</dbReference>
<organism evidence="4 5">
    <name type="scientific">Thiohalorhabdus methylotrophus</name>
    <dbReference type="NCBI Taxonomy" id="3242694"/>
    <lineage>
        <taxon>Bacteria</taxon>
        <taxon>Pseudomonadati</taxon>
        <taxon>Pseudomonadota</taxon>
        <taxon>Gammaproteobacteria</taxon>
        <taxon>Thiohalorhabdales</taxon>
        <taxon>Thiohalorhabdaceae</taxon>
        <taxon>Thiohalorhabdus</taxon>
    </lineage>
</organism>
<accession>A0ABV4U0D3</accession>
<dbReference type="EMBL" id="JBGUAW010000012">
    <property type="protein sequence ID" value="MFA9462285.1"/>
    <property type="molecule type" value="Genomic_DNA"/>
</dbReference>
<protein>
    <submittedName>
        <fullName evidence="4">CBS domain-containing protein</fullName>
    </submittedName>
</protein>
<evidence type="ECO:0000259" key="3">
    <source>
        <dbReference type="PROSITE" id="PS51371"/>
    </source>
</evidence>
<dbReference type="RefSeq" id="WP_373657075.1">
    <property type="nucleotide sequence ID" value="NZ_JBGUAW010000012.1"/>
</dbReference>
<keyword evidence="1 2" id="KW-0129">CBS domain</keyword>
<dbReference type="InterPro" id="IPR046342">
    <property type="entry name" value="CBS_dom_sf"/>
</dbReference>
<dbReference type="CDD" id="cd04586">
    <property type="entry name" value="CBS_pair_BON_assoc"/>
    <property type="match status" value="1"/>
</dbReference>
<dbReference type="PANTHER" id="PTHR43080">
    <property type="entry name" value="CBS DOMAIN-CONTAINING PROTEIN CBSX3, MITOCHONDRIAL"/>
    <property type="match status" value="1"/>
</dbReference>
<dbReference type="Pfam" id="PF00571">
    <property type="entry name" value="CBS"/>
    <property type="match status" value="2"/>
</dbReference>
<dbReference type="Proteomes" id="UP001575181">
    <property type="component" value="Unassembled WGS sequence"/>
</dbReference>
<dbReference type="SMART" id="SM00116">
    <property type="entry name" value="CBS"/>
    <property type="match status" value="2"/>
</dbReference>